<comment type="caution">
    <text evidence="1">The sequence shown here is derived from an EMBL/GenBank/DDBJ whole genome shotgun (WGS) entry which is preliminary data.</text>
</comment>
<dbReference type="EMBL" id="JAVDTF010000001">
    <property type="protein sequence ID" value="MDR6782788.1"/>
    <property type="molecule type" value="Genomic_DNA"/>
</dbReference>
<keyword evidence="2" id="KW-1185">Reference proteome</keyword>
<evidence type="ECO:0000313" key="2">
    <source>
        <dbReference type="Proteomes" id="UP001246858"/>
    </source>
</evidence>
<gene>
    <name evidence="1" type="ORF">J2X78_001340</name>
</gene>
<organism evidence="1 2">
    <name type="scientific">Pedobacter africanus</name>
    <dbReference type="NCBI Taxonomy" id="151894"/>
    <lineage>
        <taxon>Bacteria</taxon>
        <taxon>Pseudomonadati</taxon>
        <taxon>Bacteroidota</taxon>
        <taxon>Sphingobacteriia</taxon>
        <taxon>Sphingobacteriales</taxon>
        <taxon>Sphingobacteriaceae</taxon>
        <taxon>Pedobacter</taxon>
    </lineage>
</organism>
<name>A0ACC6KTU6_9SPHI</name>
<dbReference type="Proteomes" id="UP001246858">
    <property type="component" value="Unassembled WGS sequence"/>
</dbReference>
<proteinExistence type="predicted"/>
<sequence length="187" mass="21660">MKQNIPSEHAQTAFHNLLLTEISALVNFARRFSINVEDVNDLVQDTLIKALRFSEKFKKGTSLKAWLFVIMRNTYINNYRKLKFMRDKVGLLDDVDMGKVLSQFTAYNAGESRFTGKDIETALEKLPSDLYIPFKMFISGYKYHEIAEQTGVPLGTVKTRIHNGRMTLKKALKIYQNDNQPHYNNNF</sequence>
<reference evidence="1" key="1">
    <citation type="submission" date="2023-07" db="EMBL/GenBank/DDBJ databases">
        <title>Sorghum-associated microbial communities from plants grown in Nebraska, USA.</title>
        <authorList>
            <person name="Schachtman D."/>
        </authorList>
    </citation>
    <scope>NUCLEOTIDE SEQUENCE</scope>
    <source>
        <strain evidence="1">2697</strain>
    </source>
</reference>
<accession>A0ACC6KTU6</accession>
<protein>
    <submittedName>
        <fullName evidence="1">RNA polymerase sigma-70 factor (ECF subfamily)</fullName>
    </submittedName>
</protein>
<evidence type="ECO:0000313" key="1">
    <source>
        <dbReference type="EMBL" id="MDR6782788.1"/>
    </source>
</evidence>